<comment type="caution">
    <text evidence="2">The sequence shown here is derived from an EMBL/GenBank/DDBJ whole genome shotgun (WGS) entry which is preliminary data.</text>
</comment>
<reference evidence="2 3" key="1">
    <citation type="submission" date="2015-09" db="EMBL/GenBank/DDBJ databases">
        <title>Draft Genome Sequence of Bradyrhizobium manausense Strain BR 3351T, a Novel Symbiotic Nitrogen-Fixing Alphaproteobacterium Isolated from Brazilian Amazon Rain Forest.</title>
        <authorList>
            <person name="De Araujo J.L."/>
            <person name="Zilli J.E."/>
        </authorList>
    </citation>
    <scope>NUCLEOTIDE SEQUENCE [LARGE SCALE GENOMIC DNA]</scope>
    <source>
        <strain evidence="2 3">BR3351</strain>
    </source>
</reference>
<proteinExistence type="predicted"/>
<dbReference type="Proteomes" id="UP000051936">
    <property type="component" value="Unassembled WGS sequence"/>
</dbReference>
<keyword evidence="3" id="KW-1185">Reference proteome</keyword>
<evidence type="ECO:0000313" key="2">
    <source>
        <dbReference type="EMBL" id="KRQ15552.1"/>
    </source>
</evidence>
<evidence type="ECO:0000256" key="1">
    <source>
        <dbReference type="SAM" id="MobiDB-lite"/>
    </source>
</evidence>
<gene>
    <name evidence="2" type="ORF">AOQ71_09210</name>
</gene>
<organism evidence="2 3">
    <name type="scientific">Bradyrhizobium manausense</name>
    <dbReference type="NCBI Taxonomy" id="989370"/>
    <lineage>
        <taxon>Bacteria</taxon>
        <taxon>Pseudomonadati</taxon>
        <taxon>Pseudomonadota</taxon>
        <taxon>Alphaproteobacteria</taxon>
        <taxon>Hyphomicrobiales</taxon>
        <taxon>Nitrobacteraceae</taxon>
        <taxon>Bradyrhizobium</taxon>
    </lineage>
</organism>
<evidence type="ECO:0008006" key="4">
    <source>
        <dbReference type="Google" id="ProtNLM"/>
    </source>
</evidence>
<sequence>MDSIASLRRDARSSSVPWPMPGKPDSFPSFDSFAEWRSFLLQLNLNVGIPYIVSAKFERAQKLYVLAWLDFDLIKAGELVGLTALELALNDRYGGKELLRRRQFVAEKAEQETRPLRKGEKWWVENATFADLLKYMVEHDGLTDSQVPMNQRCGSPSSVIGLLTGTTRPSLAEIRNDLAHGIPFRELPWAGLLELIRDLINYAYR</sequence>
<feature type="region of interest" description="Disordered" evidence="1">
    <location>
        <begin position="1"/>
        <end position="20"/>
    </location>
</feature>
<evidence type="ECO:0000313" key="3">
    <source>
        <dbReference type="Proteomes" id="UP000051936"/>
    </source>
</evidence>
<accession>A0A0R3E0A9</accession>
<protein>
    <recommendedName>
        <fullName evidence="4">MAE-28990/MAE-18760-like HEPN domain-containing protein</fullName>
    </recommendedName>
</protein>
<dbReference type="AlphaFoldDB" id="A0A0R3E0A9"/>
<name>A0A0R3E0A9_9BRAD</name>
<dbReference type="EMBL" id="LJYG01000042">
    <property type="protein sequence ID" value="KRQ15552.1"/>
    <property type="molecule type" value="Genomic_DNA"/>
</dbReference>
<dbReference type="STRING" id="989370.AOQ71_09210"/>